<dbReference type="InterPro" id="IPR000719">
    <property type="entry name" value="Prot_kinase_dom"/>
</dbReference>
<keyword evidence="6" id="KW-0067">ATP-binding</keyword>
<gene>
    <name evidence="8" type="ORF">M9Y10_027740</name>
</gene>
<dbReference type="InterPro" id="IPR008271">
    <property type="entry name" value="Ser/Thr_kinase_AS"/>
</dbReference>
<dbReference type="InterPro" id="IPR011009">
    <property type="entry name" value="Kinase-like_dom_sf"/>
</dbReference>
<dbReference type="PROSITE" id="PS00108">
    <property type="entry name" value="PROTEIN_KINASE_ST"/>
    <property type="match status" value="1"/>
</dbReference>
<dbReference type="Pfam" id="PF00069">
    <property type="entry name" value="Pkinase"/>
    <property type="match status" value="1"/>
</dbReference>
<comment type="caution">
    <text evidence="8">The sequence shown here is derived from an EMBL/GenBank/DDBJ whole genome shotgun (WGS) entry which is preliminary data.</text>
</comment>
<name>A0ABR2H3X7_9EUKA</name>
<keyword evidence="5" id="KW-0418">Kinase</keyword>
<keyword evidence="9" id="KW-1185">Reference proteome</keyword>
<dbReference type="EMBL" id="JAPFFF010000043">
    <property type="protein sequence ID" value="KAK8840908.1"/>
    <property type="molecule type" value="Genomic_DNA"/>
</dbReference>
<evidence type="ECO:0000256" key="2">
    <source>
        <dbReference type="ARBA" id="ARBA00022527"/>
    </source>
</evidence>
<reference evidence="8 9" key="1">
    <citation type="submission" date="2024-04" db="EMBL/GenBank/DDBJ databases">
        <title>Tritrichomonas musculus Genome.</title>
        <authorList>
            <person name="Alves-Ferreira E."/>
            <person name="Grigg M."/>
            <person name="Lorenzi H."/>
            <person name="Galac M."/>
        </authorList>
    </citation>
    <scope>NUCLEOTIDE SEQUENCE [LARGE SCALE GENOMIC DNA]</scope>
    <source>
        <strain evidence="8 9">EAF2021</strain>
    </source>
</reference>
<evidence type="ECO:0000256" key="6">
    <source>
        <dbReference type="ARBA" id="ARBA00022840"/>
    </source>
</evidence>
<evidence type="ECO:0000256" key="5">
    <source>
        <dbReference type="ARBA" id="ARBA00022777"/>
    </source>
</evidence>
<evidence type="ECO:0000256" key="4">
    <source>
        <dbReference type="ARBA" id="ARBA00022741"/>
    </source>
</evidence>
<evidence type="ECO:0000256" key="1">
    <source>
        <dbReference type="ARBA" id="ARBA00006485"/>
    </source>
</evidence>
<evidence type="ECO:0000256" key="3">
    <source>
        <dbReference type="ARBA" id="ARBA00022679"/>
    </source>
</evidence>
<comment type="similarity">
    <text evidence="1">Belongs to the protein kinase superfamily. CMGC Ser/Thr protein kinase family. CDC2/CDKX subfamily.</text>
</comment>
<dbReference type="InterPro" id="IPR050108">
    <property type="entry name" value="CDK"/>
</dbReference>
<dbReference type="PROSITE" id="PS50011">
    <property type="entry name" value="PROTEIN_KINASE_DOM"/>
    <property type="match status" value="1"/>
</dbReference>
<keyword evidence="4" id="KW-0547">Nucleotide-binding</keyword>
<evidence type="ECO:0000259" key="7">
    <source>
        <dbReference type="PROSITE" id="PS50011"/>
    </source>
</evidence>
<proteinExistence type="inferred from homology"/>
<sequence length="359" mass="41871">MKEKSIIMKKYEIISRIGEGGFGFIYKAREIGTQDIVTIKQIKKRVEPKIISQYTHTEISLLRELKGSANIIELTDYQANYSNNFAYIVYKYHEYDISDLIHQETPFSKQQIKCYFTQMISALISIHSKGYIHHDVKPRNFLVSVDNVIKLIDFGLSKKQEINIQNKNGNKSINIVGTLKYIAPEILLGETCYNNEIDVWSLGCTFYEILTSESLFSNCRSEEEIADHVIQIFDFPDENEWPEFYLLPNKDIFLKCTRKTTITADEFFESKIPLEYKPFKKLLLSMLQLNPKNRISLSDALNDPILSDSMLPEKLPFLFFNETNYQNDESNYFPVSKKENKKKLYDDLRPKKVIPALNI</sequence>
<dbReference type="SMART" id="SM00220">
    <property type="entry name" value="S_TKc"/>
    <property type="match status" value="1"/>
</dbReference>
<organism evidence="8 9">
    <name type="scientific">Tritrichomonas musculus</name>
    <dbReference type="NCBI Taxonomy" id="1915356"/>
    <lineage>
        <taxon>Eukaryota</taxon>
        <taxon>Metamonada</taxon>
        <taxon>Parabasalia</taxon>
        <taxon>Tritrichomonadida</taxon>
        <taxon>Tritrichomonadidae</taxon>
        <taxon>Tritrichomonas</taxon>
    </lineage>
</organism>
<dbReference type="SUPFAM" id="SSF56112">
    <property type="entry name" value="Protein kinase-like (PK-like)"/>
    <property type="match status" value="1"/>
</dbReference>
<dbReference type="Proteomes" id="UP001470230">
    <property type="component" value="Unassembled WGS sequence"/>
</dbReference>
<accession>A0ABR2H3X7</accession>
<feature type="domain" description="Protein kinase" evidence="7">
    <location>
        <begin position="11"/>
        <end position="306"/>
    </location>
</feature>
<protein>
    <recommendedName>
        <fullName evidence="7">Protein kinase domain-containing protein</fullName>
    </recommendedName>
</protein>
<evidence type="ECO:0000313" key="8">
    <source>
        <dbReference type="EMBL" id="KAK8840908.1"/>
    </source>
</evidence>
<evidence type="ECO:0000313" key="9">
    <source>
        <dbReference type="Proteomes" id="UP001470230"/>
    </source>
</evidence>
<dbReference type="Gene3D" id="3.30.200.20">
    <property type="entry name" value="Phosphorylase Kinase, domain 1"/>
    <property type="match status" value="1"/>
</dbReference>
<dbReference type="Gene3D" id="1.10.510.10">
    <property type="entry name" value="Transferase(Phosphotransferase) domain 1"/>
    <property type="match status" value="1"/>
</dbReference>
<dbReference type="PANTHER" id="PTHR24056:SF546">
    <property type="entry name" value="CYCLIN-DEPENDENT KINASE 12"/>
    <property type="match status" value="1"/>
</dbReference>
<dbReference type="PANTHER" id="PTHR24056">
    <property type="entry name" value="CELL DIVISION PROTEIN KINASE"/>
    <property type="match status" value="1"/>
</dbReference>
<keyword evidence="2" id="KW-0723">Serine/threonine-protein kinase</keyword>
<keyword evidence="3" id="KW-0808">Transferase</keyword>